<evidence type="ECO:0000256" key="1">
    <source>
        <dbReference type="SAM" id="Phobius"/>
    </source>
</evidence>
<gene>
    <name evidence="2" type="ORF">PC117_g19069</name>
</gene>
<evidence type="ECO:0000313" key="2">
    <source>
        <dbReference type="EMBL" id="KAG2911722.1"/>
    </source>
</evidence>
<reference evidence="2" key="1">
    <citation type="submission" date="2018-10" db="EMBL/GenBank/DDBJ databases">
        <title>Effector identification in a new, highly contiguous assembly of the strawberry crown rot pathogen Phytophthora cactorum.</title>
        <authorList>
            <person name="Armitage A.D."/>
            <person name="Nellist C.F."/>
            <person name="Bates H."/>
            <person name="Vickerstaff R.J."/>
            <person name="Harrison R.J."/>
        </authorList>
    </citation>
    <scope>NUCLEOTIDE SEQUENCE</scope>
    <source>
        <strain evidence="2">4040</strain>
    </source>
</reference>
<evidence type="ECO:0000313" key="3">
    <source>
        <dbReference type="Proteomes" id="UP000736787"/>
    </source>
</evidence>
<keyword evidence="1" id="KW-0812">Transmembrane</keyword>
<dbReference type="AlphaFoldDB" id="A0A8T1BWQ5"/>
<keyword evidence="1" id="KW-0472">Membrane</keyword>
<dbReference type="EMBL" id="RCMK01000807">
    <property type="protein sequence ID" value="KAG2911722.1"/>
    <property type="molecule type" value="Genomic_DNA"/>
</dbReference>
<dbReference type="Proteomes" id="UP000736787">
    <property type="component" value="Unassembled WGS sequence"/>
</dbReference>
<keyword evidence="1" id="KW-1133">Transmembrane helix</keyword>
<comment type="caution">
    <text evidence="2">The sequence shown here is derived from an EMBL/GenBank/DDBJ whole genome shotgun (WGS) entry which is preliminary data.</text>
</comment>
<accession>A0A8T1BWQ5</accession>
<proteinExistence type="predicted"/>
<feature type="transmembrane region" description="Helical" evidence="1">
    <location>
        <begin position="6"/>
        <end position="31"/>
    </location>
</feature>
<protein>
    <submittedName>
        <fullName evidence="2">Uncharacterized protein</fullName>
    </submittedName>
</protein>
<name>A0A8T1BWQ5_9STRA</name>
<organism evidence="2 3">
    <name type="scientific">Phytophthora cactorum</name>
    <dbReference type="NCBI Taxonomy" id="29920"/>
    <lineage>
        <taxon>Eukaryota</taxon>
        <taxon>Sar</taxon>
        <taxon>Stramenopiles</taxon>
        <taxon>Oomycota</taxon>
        <taxon>Peronosporomycetes</taxon>
        <taxon>Peronosporales</taxon>
        <taxon>Peronosporaceae</taxon>
        <taxon>Phytophthora</taxon>
    </lineage>
</organism>
<sequence>MVRTSVSLMITSALKVSLLTITLTALTFRLLRTTRLETLLNGSSLYVTAI</sequence>